<proteinExistence type="predicted"/>
<comment type="caution">
    <text evidence="2">The sequence shown here is derived from an EMBL/GenBank/DDBJ whole genome shotgun (WGS) entry which is preliminary data.</text>
</comment>
<dbReference type="InterPro" id="IPR045036">
    <property type="entry name" value="Spartin-like"/>
</dbReference>
<dbReference type="AlphaFoldDB" id="A0A2J7Q128"/>
<sequence>MNYGTPKLIQKIAPEPVPQPVNPKVSRGLQVAKDVTGTAVQITGYMASKIGSCTMALGRYLAPHIQRQGTKLLSSTCNLTELEASKKMDGVLEVAAGAVGGFGTVYDGLEKSAGILASSLANNTVKIVEHKYGQPVGEATGNTLYAVDNVVIAGNNVRHLTPKGIAKVTAKSTGKAVIE</sequence>
<dbReference type="EMBL" id="NEVH01019960">
    <property type="protein sequence ID" value="PNF22293.1"/>
    <property type="molecule type" value="Genomic_DNA"/>
</dbReference>
<dbReference type="InterPro" id="IPR009686">
    <property type="entry name" value="Senescence/spartin_C"/>
</dbReference>
<name>A0A2J7Q128_9NEOP</name>
<dbReference type="Pfam" id="PF06911">
    <property type="entry name" value="Senescence"/>
    <property type="match status" value="1"/>
</dbReference>
<dbReference type="GO" id="GO:0051301">
    <property type="term" value="P:cell division"/>
    <property type="evidence" value="ECO:0007669"/>
    <property type="project" value="TreeGrafter"/>
</dbReference>
<organism evidence="2 3">
    <name type="scientific">Cryptotermes secundus</name>
    <dbReference type="NCBI Taxonomy" id="105785"/>
    <lineage>
        <taxon>Eukaryota</taxon>
        <taxon>Metazoa</taxon>
        <taxon>Ecdysozoa</taxon>
        <taxon>Arthropoda</taxon>
        <taxon>Hexapoda</taxon>
        <taxon>Insecta</taxon>
        <taxon>Pterygota</taxon>
        <taxon>Neoptera</taxon>
        <taxon>Polyneoptera</taxon>
        <taxon>Dictyoptera</taxon>
        <taxon>Blattodea</taxon>
        <taxon>Blattoidea</taxon>
        <taxon>Termitoidae</taxon>
        <taxon>Kalotermitidae</taxon>
        <taxon>Cryptotermitinae</taxon>
        <taxon>Cryptotermes</taxon>
    </lineage>
</organism>
<feature type="domain" description="Senescence" evidence="1">
    <location>
        <begin position="2"/>
        <end position="171"/>
    </location>
</feature>
<feature type="non-terminal residue" evidence="2">
    <location>
        <position position="179"/>
    </location>
</feature>
<dbReference type="GO" id="GO:0005886">
    <property type="term" value="C:plasma membrane"/>
    <property type="evidence" value="ECO:0007669"/>
    <property type="project" value="TreeGrafter"/>
</dbReference>
<reference evidence="2 3" key="1">
    <citation type="submission" date="2017-12" db="EMBL/GenBank/DDBJ databases">
        <title>Hemimetabolous genomes reveal molecular basis of termite eusociality.</title>
        <authorList>
            <person name="Harrison M.C."/>
            <person name="Jongepier E."/>
            <person name="Robertson H.M."/>
            <person name="Arning N."/>
            <person name="Bitard-Feildel T."/>
            <person name="Chao H."/>
            <person name="Childers C.P."/>
            <person name="Dinh H."/>
            <person name="Doddapaneni H."/>
            <person name="Dugan S."/>
            <person name="Gowin J."/>
            <person name="Greiner C."/>
            <person name="Han Y."/>
            <person name="Hu H."/>
            <person name="Hughes D.S.T."/>
            <person name="Huylmans A.-K."/>
            <person name="Kemena C."/>
            <person name="Kremer L.P.M."/>
            <person name="Lee S.L."/>
            <person name="Lopez-Ezquerra A."/>
            <person name="Mallet L."/>
            <person name="Monroy-Kuhn J.M."/>
            <person name="Moser A."/>
            <person name="Murali S.C."/>
            <person name="Muzny D.M."/>
            <person name="Otani S."/>
            <person name="Piulachs M.-D."/>
            <person name="Poelchau M."/>
            <person name="Qu J."/>
            <person name="Schaub F."/>
            <person name="Wada-Katsumata A."/>
            <person name="Worley K.C."/>
            <person name="Xie Q."/>
            <person name="Ylla G."/>
            <person name="Poulsen M."/>
            <person name="Gibbs R.A."/>
            <person name="Schal C."/>
            <person name="Richards S."/>
            <person name="Belles X."/>
            <person name="Korb J."/>
            <person name="Bornberg-Bauer E."/>
        </authorList>
    </citation>
    <scope>NUCLEOTIDE SEQUENCE [LARGE SCALE GENOMIC DNA]</scope>
    <source>
        <tissue evidence="2">Whole body</tissue>
    </source>
</reference>
<accession>A0A2J7Q128</accession>
<protein>
    <recommendedName>
        <fullName evidence="1">Senescence domain-containing protein</fullName>
    </recommendedName>
</protein>
<dbReference type="OrthoDB" id="20821at2759"/>
<evidence type="ECO:0000313" key="3">
    <source>
        <dbReference type="Proteomes" id="UP000235965"/>
    </source>
</evidence>
<dbReference type="GO" id="GO:0030514">
    <property type="term" value="P:negative regulation of BMP signaling pathway"/>
    <property type="evidence" value="ECO:0007669"/>
    <property type="project" value="TreeGrafter"/>
</dbReference>
<dbReference type="PANTHER" id="PTHR21068">
    <property type="entry name" value="SPARTIN"/>
    <property type="match status" value="1"/>
</dbReference>
<evidence type="ECO:0000313" key="2">
    <source>
        <dbReference type="EMBL" id="PNF22293.1"/>
    </source>
</evidence>
<dbReference type="PANTHER" id="PTHR21068:SF43">
    <property type="entry name" value="SPARTIN"/>
    <property type="match status" value="1"/>
</dbReference>
<gene>
    <name evidence="2" type="ORF">B7P43_G02904</name>
</gene>
<keyword evidence="3" id="KW-1185">Reference proteome</keyword>
<evidence type="ECO:0000259" key="1">
    <source>
        <dbReference type="Pfam" id="PF06911"/>
    </source>
</evidence>
<dbReference type="Proteomes" id="UP000235965">
    <property type="component" value="Unassembled WGS sequence"/>
</dbReference>